<evidence type="ECO:0000259" key="1">
    <source>
        <dbReference type="Pfam" id="PF01370"/>
    </source>
</evidence>
<organism evidence="2 3">
    <name type="scientific">Taibaiella chishuiensis</name>
    <dbReference type="NCBI Taxonomy" id="1434707"/>
    <lineage>
        <taxon>Bacteria</taxon>
        <taxon>Pseudomonadati</taxon>
        <taxon>Bacteroidota</taxon>
        <taxon>Chitinophagia</taxon>
        <taxon>Chitinophagales</taxon>
        <taxon>Chitinophagaceae</taxon>
        <taxon>Taibaiella</taxon>
    </lineage>
</organism>
<sequence>MQTLLGAGGAVGIPLAKELKQFTDKIRLVSRNPVRVNEDDELFAANLTDKAAVQRAVAGSEVVYLIAGLEYSRKVWRRDWPVIMANVIEACLAANSKLVFFDNVYMYARTEIPHMRETASIGPSSEKGKVRAGLVAQLFDAVHNRGLKALVARSADFYGPGVKNSPLQISVADKFKQGKKAFWMADAGKIHSFTYIPDAAKATALLGNTPDAYGEVWHLPTSAERLTGAQYIAMTAAAMGVKPRYYILSEFMLGLLGLFVPMVGELKEMVYQYNRDYFFDSSKFEQRFLLEPTAYETGIKAVVAAYR</sequence>
<dbReference type="Proteomes" id="UP000240572">
    <property type="component" value="Unassembled WGS sequence"/>
</dbReference>
<proteinExistence type="predicted"/>
<dbReference type="RefSeq" id="WP_106522396.1">
    <property type="nucleotide sequence ID" value="NZ_PYGD01000002.1"/>
</dbReference>
<dbReference type="InterPro" id="IPR036291">
    <property type="entry name" value="NAD(P)-bd_dom_sf"/>
</dbReference>
<keyword evidence="3" id="KW-1185">Reference proteome</keyword>
<dbReference type="SUPFAM" id="SSF51735">
    <property type="entry name" value="NAD(P)-binding Rossmann-fold domains"/>
    <property type="match status" value="1"/>
</dbReference>
<name>A0A2P8D836_9BACT</name>
<dbReference type="InterPro" id="IPR001509">
    <property type="entry name" value="Epimerase_deHydtase"/>
</dbReference>
<dbReference type="Gene3D" id="3.40.50.720">
    <property type="entry name" value="NAD(P)-binding Rossmann-like Domain"/>
    <property type="match status" value="1"/>
</dbReference>
<evidence type="ECO:0000313" key="3">
    <source>
        <dbReference type="Proteomes" id="UP000240572"/>
    </source>
</evidence>
<dbReference type="AlphaFoldDB" id="A0A2P8D836"/>
<gene>
    <name evidence="2" type="ORF">B0I18_102360</name>
</gene>
<dbReference type="EMBL" id="PYGD01000002">
    <property type="protein sequence ID" value="PSK93390.1"/>
    <property type="molecule type" value="Genomic_DNA"/>
</dbReference>
<dbReference type="OrthoDB" id="112777at2"/>
<dbReference type="Pfam" id="PF01370">
    <property type="entry name" value="Epimerase"/>
    <property type="match status" value="1"/>
</dbReference>
<reference evidence="2 3" key="1">
    <citation type="submission" date="2018-03" db="EMBL/GenBank/DDBJ databases">
        <title>Genomic Encyclopedia of Type Strains, Phase III (KMG-III): the genomes of soil and plant-associated and newly described type strains.</title>
        <authorList>
            <person name="Whitman W."/>
        </authorList>
    </citation>
    <scope>NUCLEOTIDE SEQUENCE [LARGE SCALE GENOMIC DNA]</scope>
    <source>
        <strain evidence="2 3">CGMCC 1.12700</strain>
    </source>
</reference>
<evidence type="ECO:0000313" key="2">
    <source>
        <dbReference type="EMBL" id="PSK93390.1"/>
    </source>
</evidence>
<comment type="caution">
    <text evidence="2">The sequence shown here is derived from an EMBL/GenBank/DDBJ whole genome shotgun (WGS) entry which is preliminary data.</text>
</comment>
<accession>A0A2P8D836</accession>
<protein>
    <submittedName>
        <fullName evidence="2">Nucleoside-diphosphate-sugar epimerase</fullName>
    </submittedName>
</protein>
<feature type="domain" description="NAD-dependent epimerase/dehydratase" evidence="1">
    <location>
        <begin position="4"/>
        <end position="212"/>
    </location>
</feature>